<protein>
    <submittedName>
        <fullName evidence="4">Uncharacterized protein</fullName>
    </submittedName>
</protein>
<dbReference type="PANTHER" id="PTHR32083">
    <property type="entry name" value="CILIA AND FLAGELLA-ASSOCIATED PROTEIN 58-RELATED"/>
    <property type="match status" value="1"/>
</dbReference>
<feature type="compositionally biased region" description="Polar residues" evidence="3">
    <location>
        <begin position="886"/>
        <end position="916"/>
    </location>
</feature>
<accession>A0ABR0K6B7</accession>
<feature type="compositionally biased region" description="Basic residues" evidence="3">
    <location>
        <begin position="20"/>
        <end position="31"/>
    </location>
</feature>
<feature type="compositionally biased region" description="Polar residues" evidence="3">
    <location>
        <begin position="1188"/>
        <end position="1205"/>
    </location>
</feature>
<feature type="compositionally biased region" description="Polar residues" evidence="3">
    <location>
        <begin position="100"/>
        <end position="112"/>
    </location>
</feature>
<feature type="compositionally biased region" description="Basic and acidic residues" evidence="3">
    <location>
        <begin position="658"/>
        <end position="667"/>
    </location>
</feature>
<feature type="region of interest" description="Disordered" evidence="3">
    <location>
        <begin position="1415"/>
        <end position="1465"/>
    </location>
</feature>
<evidence type="ECO:0000256" key="2">
    <source>
        <dbReference type="SAM" id="Coils"/>
    </source>
</evidence>
<feature type="compositionally biased region" description="Low complexity" evidence="3">
    <location>
        <begin position="781"/>
        <end position="795"/>
    </location>
</feature>
<feature type="compositionally biased region" description="Low complexity" evidence="3">
    <location>
        <begin position="1172"/>
        <end position="1185"/>
    </location>
</feature>
<evidence type="ECO:0000256" key="1">
    <source>
        <dbReference type="ARBA" id="ARBA00023054"/>
    </source>
</evidence>
<reference evidence="4 5" key="1">
    <citation type="submission" date="2023-08" db="EMBL/GenBank/DDBJ databases">
        <title>Black Yeasts Isolated from many extreme environments.</title>
        <authorList>
            <person name="Coleine C."/>
            <person name="Stajich J.E."/>
            <person name="Selbmann L."/>
        </authorList>
    </citation>
    <scope>NUCLEOTIDE SEQUENCE [LARGE SCALE GENOMIC DNA]</scope>
    <source>
        <strain evidence="4 5">CCFEE 5885</strain>
    </source>
</reference>
<gene>
    <name evidence="4" type="ORF">LTR24_006435</name>
</gene>
<evidence type="ECO:0000313" key="5">
    <source>
        <dbReference type="Proteomes" id="UP001345013"/>
    </source>
</evidence>
<name>A0ABR0K6B7_9EURO</name>
<feature type="compositionally biased region" description="Polar residues" evidence="3">
    <location>
        <begin position="744"/>
        <end position="755"/>
    </location>
</feature>
<feature type="region of interest" description="Disordered" evidence="3">
    <location>
        <begin position="653"/>
        <end position="692"/>
    </location>
</feature>
<sequence>MNSDEVNPPSSPSVTTTTGRRIRVRSIRSSKRPSISQGPSLPSVPPDDNDWVSPFTLPPLPAFKKVRSQVDRSPEDRLHNRSGSSAYYAAAWGSPYGTPGPNQSPAPSANRNRSLDLDLSPLATRTFTTGQSPTRHSRQQSLPSHDSIEPADRHSSSSPIDSEGKSQRRNWLSESEDSGSEAEGAFGQTPTQQKFVNQYSVASSVRSHHVKESVDTITPETFNGASSIKETLEALSTSPKMDVRLAVTSPAEAKPLPSLPSETTTGSGNITAQLRPTTLLTTQSFQRPKKKVPWKGKSCMIAMPLTDREQAGLPPPLTAQEKQELLQKWIDLGYPIHGFSIGDWDSPLLSAGAGSRPTYPDMADLEVERKNTPPSVHIPNQAEWEAWVSYLKEEKLRALGVTPSTSEAPPSTYSPFSSAMSRASSTYPSIAPSPPIPPRSVASNRAQMSNSPFSPAMTNQGSVGYPFPQRGTPGLPNGRPMHGYTQSVAFPGMGQRMYSPFDQPMSQPGAYGNARSPDGQINGRGPWAPGHVQNMQSMANILSPVNPSPHDFARGYFSNPQVQAIHRQQEMLAGQQQDIQNRIANHHRQMSMFPLRAISSDQVQQYARTPKAASPEREPPEIMQPTPRSHRHNLSAALEKGVTDSVAASTKGLSIVLDNDRPDEKPVETQNGEAEDGEIQDEAEQEELPILHRPETIKDIDEKAEIETNPSIAGTPLLLDDKNPFVNFKPLPPPEPSDKRQGFGHSTQPSLSKLNVQAKEFSPSKATFSPSASTFNFDGNAFASHNSSPSKSAASGPRSGHKHNPSSLGLNVAAPVFMPSFTAKPTVPEQAPALNSAPASAGTSKDLSNQVSPPKSGPDPQPPSPNPGANSIPEEQTPEKLAFNPEASTFSFKTANSSQAVTPAKSTFGPRSSTFNFMGEETSRDVTPARSGFDPRSSTFSTFSFGSAGLNVEAPEFQPSGISLGDVTFTPEKPTNFTSTGSIFGDFNIDPANKPERRTKALPIVRPVSREGSPTLEELEEVDEDGRVLAPSDRYKRAKTAGLENEEVQFADSAPFNTLGEEGDVVNKEVSEMVENIEPAEGTTEEVEQEDVPEATAESMVDRQAEDKAAKLDEATKRTEEVSEAAISFEESILAAETLGTDERHESVGPLINKPESTMIEELGNAAAETNPSDPASSAKASPGPLDESSQLAQAEAGDSNSVPAQRSLDGGGMGGETGTAQQEPAIADVSVEASTVQPALSAEAPAFERLQFAEEPRSDLSATAQPFEFRPAAKDFAPAPAAKAATPAAKEVASKSEKEGLMASKSAAPLSPEPEKVNMVGRNSSPPQQQFDQRDASEPSEDLHPREAERASPVSDVSETINVQQDAEPAPEDVRRTLEKYRERDSRSPSLVSEAGGLTYEEINAVMKQFEDDPDLGVIREDTPIKSTPLVDMRHPQQFRSDAPSPSPSRRLDRPFDPSKEMPYGGLGFDVSGVHQLNYGGGGEISDWNADLSPGQQDKLESRAKFFDDHVNDLVDNVLESRLAPLERALQNIENSMRQVSAKGRRSRRSMSTEKRDSDADDEDDYDAHEGYAHYRSSSPSKRDRRQERIKAAVLEAITVAQSSAAAPQVDTSSFQSALNEMRELAQKVVTQPQQPVVDISSIQEAIAELKSSAQKEPKMPELDISELTKAIAEMKSIGQQRAAEPQLDVQAMQATLGELRQLASEKPIIPEIDLSAIQQSLAELKTRAPEAPREQPGHLKSMLEDVISSHPRLRGSRVEAEHDGTQKLQTKVDDLEAMLKVAEKRADDEAALRREAEEENEALHRHLKDAQDQAALHKEASEEAQKSLETFTLEKHEYLGIRNELKDLRDKNEALEKTLDEYREYREEMRDELEAERSRTDSLARALQHARQQHSDQSGSRDVLREQLSRVQERMTKVMEDVHHDESEFRKREHDLLSKNQLLQAALDHETNRRARMELDAEKLTKEHREGLHFRSKHDAAQEEVSRLAAIVEALQAENKSHQDTAYNAQRELAFMRERQEEYTGSRVGRLQDELEQARSLLQNLQSDSDARIARLQGQLDTASLEFQESKARHELNMEKMFDNHNSAIRNVNERHSEELERRLAMHEEKLINLRNQHTREVKNAHEDLKALEHKYDTKIELSQDKNRHLESKIKDLERLLDITKIAARAAAESAISKGANVPTPANSVASPPHRSNVSGARISVQQGSDLPEKISPQALRETIIVLQDQLQNREQKIDTLEAQLAAVDKEAPNRVKERDTEIVMLRELLDVRIEDLQELIATLEKPDYNRTAVKDATIRLKTQIKMDQQLRERTISAASLANNLPASITSGISNLTQSPRAMVAAAAWGNWRKIRDSGVGSAVSDFANNIGSQTPTRSSSSPHSLAGIVTPSATSNSPNGSSRSLTARPLAAAATARKAGPSTPTSGAQPLRSFSTQPRTLAGARPLARRGTNDSMESVIYQPSSMRVEPPSTPLMMNADSDFGDDVDEDASPLDGKDRGLGADEIEQLAESEQNNAVTSSPRTSQSSAFTPVQPRVAMSPRASRLSDSKPVDPEALKVSAGVSEDDVVEVFEES</sequence>
<feature type="region of interest" description="Disordered" evidence="3">
    <location>
        <begin position="2373"/>
        <end position="2569"/>
    </location>
</feature>
<feature type="compositionally biased region" description="Basic and acidic residues" evidence="3">
    <location>
        <begin position="1333"/>
        <end position="1351"/>
    </location>
</feature>
<feature type="region of interest" description="Disordered" evidence="3">
    <location>
        <begin position="1"/>
        <end position="60"/>
    </location>
</feature>
<feature type="compositionally biased region" description="Polar residues" evidence="3">
    <location>
        <begin position="837"/>
        <end position="851"/>
    </location>
</feature>
<feature type="region of interest" description="Disordered" evidence="3">
    <location>
        <begin position="1881"/>
        <end position="1905"/>
    </location>
</feature>
<feature type="compositionally biased region" description="Polar residues" evidence="3">
    <location>
        <begin position="1356"/>
        <end position="1366"/>
    </location>
</feature>
<feature type="compositionally biased region" description="Polar residues" evidence="3">
    <location>
        <begin position="123"/>
        <end position="144"/>
    </location>
</feature>
<keyword evidence="1 2" id="KW-0175">Coiled coil</keyword>
<dbReference type="PANTHER" id="PTHR32083:SF0">
    <property type="entry name" value="CILIA AND FLAGELLA-ASSOCIATED PROTEIN 58"/>
    <property type="match status" value="1"/>
</dbReference>
<feature type="compositionally biased region" description="Pro residues" evidence="3">
    <location>
        <begin position="855"/>
        <end position="866"/>
    </location>
</feature>
<feature type="compositionally biased region" description="Polar residues" evidence="3">
    <location>
        <begin position="764"/>
        <end position="777"/>
    </location>
</feature>
<feature type="region of interest" description="Disordered" evidence="3">
    <location>
        <begin position="822"/>
        <end position="936"/>
    </location>
</feature>
<feature type="region of interest" description="Disordered" evidence="3">
    <location>
        <begin position="707"/>
        <end position="810"/>
    </location>
</feature>
<feature type="compositionally biased region" description="Acidic residues" evidence="3">
    <location>
        <begin position="1083"/>
        <end position="1093"/>
    </location>
</feature>
<feature type="compositionally biased region" description="Low complexity" evidence="3">
    <location>
        <begin position="2404"/>
        <end position="2426"/>
    </location>
</feature>
<feature type="compositionally biased region" description="Basic and acidic residues" evidence="3">
    <location>
        <begin position="1100"/>
        <end position="1121"/>
    </location>
</feature>
<keyword evidence="5" id="KW-1185">Reference proteome</keyword>
<feature type="compositionally biased region" description="Acidic residues" evidence="3">
    <location>
        <begin position="673"/>
        <end position="687"/>
    </location>
</feature>
<feature type="compositionally biased region" description="Acidic residues" evidence="3">
    <location>
        <begin position="2485"/>
        <end position="2495"/>
    </location>
</feature>
<feature type="region of interest" description="Disordered" evidence="3">
    <location>
        <begin position="1248"/>
        <end position="1396"/>
    </location>
</feature>
<evidence type="ECO:0000313" key="4">
    <source>
        <dbReference type="EMBL" id="KAK5087725.1"/>
    </source>
</evidence>
<proteinExistence type="predicted"/>
<feature type="compositionally biased region" description="Polar residues" evidence="3">
    <location>
        <begin position="2373"/>
        <end position="2386"/>
    </location>
</feature>
<feature type="region of interest" description="Disordered" evidence="3">
    <location>
        <begin position="90"/>
        <end position="191"/>
    </location>
</feature>
<feature type="compositionally biased region" description="Polar residues" evidence="3">
    <location>
        <begin position="2514"/>
        <end position="2534"/>
    </location>
</feature>
<evidence type="ECO:0000256" key="3">
    <source>
        <dbReference type="SAM" id="MobiDB-lite"/>
    </source>
</evidence>
<comment type="caution">
    <text evidence="4">The sequence shown here is derived from an EMBL/GenBank/DDBJ whole genome shotgun (WGS) entry which is preliminary data.</text>
</comment>
<feature type="region of interest" description="Disordered" evidence="3">
    <location>
        <begin position="602"/>
        <end position="628"/>
    </location>
</feature>
<feature type="compositionally biased region" description="Polar residues" evidence="3">
    <location>
        <begin position="1322"/>
        <end position="1332"/>
    </location>
</feature>
<dbReference type="EMBL" id="JAVRRG010000083">
    <property type="protein sequence ID" value="KAK5087725.1"/>
    <property type="molecule type" value="Genomic_DNA"/>
</dbReference>
<feature type="coiled-coil region" evidence="2">
    <location>
        <begin position="2226"/>
        <end position="2253"/>
    </location>
</feature>
<feature type="compositionally biased region" description="Basic and acidic residues" evidence="3">
    <location>
        <begin position="146"/>
        <end position="155"/>
    </location>
</feature>
<feature type="region of interest" description="Disordered" evidence="3">
    <location>
        <begin position="1536"/>
        <end position="1588"/>
    </location>
</feature>
<feature type="compositionally biased region" description="Polar residues" evidence="3">
    <location>
        <begin position="2394"/>
        <end position="2403"/>
    </location>
</feature>
<feature type="compositionally biased region" description="Polar residues" evidence="3">
    <location>
        <begin position="2427"/>
        <end position="2442"/>
    </location>
</feature>
<feature type="region of interest" description="Disordered" evidence="3">
    <location>
        <begin position="1076"/>
        <end position="1233"/>
    </location>
</feature>
<feature type="compositionally biased region" description="Basic and acidic residues" evidence="3">
    <location>
        <begin position="2548"/>
        <end position="2559"/>
    </location>
</feature>
<feature type="compositionally biased region" description="Low complexity" evidence="3">
    <location>
        <begin position="1275"/>
        <end position="1292"/>
    </location>
</feature>
<feature type="region of interest" description="Disordered" evidence="3">
    <location>
        <begin position="424"/>
        <end position="481"/>
    </location>
</feature>
<feature type="compositionally biased region" description="Polar residues" evidence="3">
    <location>
        <begin position="444"/>
        <end position="462"/>
    </location>
</feature>
<feature type="coiled-coil region" evidence="2">
    <location>
        <begin position="1949"/>
        <end position="2169"/>
    </location>
</feature>
<feature type="region of interest" description="Disordered" evidence="3">
    <location>
        <begin position="976"/>
        <end position="1002"/>
    </location>
</feature>
<organism evidence="4 5">
    <name type="scientific">Lithohypha guttulata</name>
    <dbReference type="NCBI Taxonomy" id="1690604"/>
    <lineage>
        <taxon>Eukaryota</taxon>
        <taxon>Fungi</taxon>
        <taxon>Dikarya</taxon>
        <taxon>Ascomycota</taxon>
        <taxon>Pezizomycotina</taxon>
        <taxon>Eurotiomycetes</taxon>
        <taxon>Chaetothyriomycetidae</taxon>
        <taxon>Chaetothyriales</taxon>
        <taxon>Trichomeriaceae</taxon>
        <taxon>Lithohypha</taxon>
    </lineage>
</organism>
<feature type="compositionally biased region" description="Polar residues" evidence="3">
    <location>
        <begin position="2456"/>
        <end position="2468"/>
    </location>
</feature>
<dbReference type="Proteomes" id="UP001345013">
    <property type="component" value="Unassembled WGS sequence"/>
</dbReference>
<feature type="compositionally biased region" description="Basic and acidic residues" evidence="3">
    <location>
        <begin position="1373"/>
        <end position="1388"/>
    </location>
</feature>
<feature type="compositionally biased region" description="Basic and acidic residues" evidence="3">
    <location>
        <begin position="1451"/>
        <end position="1461"/>
    </location>
</feature>